<protein>
    <submittedName>
        <fullName evidence="1">Uncharacterized protein</fullName>
    </submittedName>
</protein>
<comment type="caution">
    <text evidence="1">The sequence shown here is derived from an EMBL/GenBank/DDBJ whole genome shotgun (WGS) entry which is preliminary data.</text>
</comment>
<name>A0A834W766_9FABA</name>
<sequence>MLRHDPPSSQAKTTPIGASKPLRFANTTRTDVFDSLAQQVFCLVSEIGPRFDFPNMLRPDPRSSHAKTTPIGASKPIRFANTTRTDVFDSLAQQVFCLVIRECFLDPTAICHPEYVETCSTLHPWQDESNWSIKTTLVFEIQPRFVVRNMLRQDPRSSHAKRTPIGASKPLRFANTTGTDVFDSLAQQVVCLIIREDESNWSIKTTPVREYNANRRVFAYATSLLPRNSFLRSDCDLSSRICGDMMHAPPMPRRIQLEHQNHFGSRTDVFDSLAQQVFSLVSEIQQRFVVRNMLRQDTRTSHAKTTPIGASKPLRFLRSDCDLSSRICGDMIHAPPMPRRIQLEHQNHFGSRTDVFDSFAQQVSEIRQRFVFRNMLRHDPCSSHAKTNPTGASKPLWFANTTRTDVFDSLAQQVFCLVIREEIRARFLVRNMLRLDPRFSHAKTTPIGASKPLPFANTTRTDVLSLAQQVFCLVIRERFRDPSAICRPEYVVT</sequence>
<evidence type="ECO:0000313" key="2">
    <source>
        <dbReference type="Proteomes" id="UP000634136"/>
    </source>
</evidence>
<accession>A0A834W766</accession>
<proteinExistence type="predicted"/>
<dbReference type="EMBL" id="JAAIUW010000010">
    <property type="protein sequence ID" value="KAF7812675.1"/>
    <property type="molecule type" value="Genomic_DNA"/>
</dbReference>
<gene>
    <name evidence="1" type="ORF">G2W53_033651</name>
</gene>
<dbReference type="Proteomes" id="UP000634136">
    <property type="component" value="Unassembled WGS sequence"/>
</dbReference>
<keyword evidence="2" id="KW-1185">Reference proteome</keyword>
<reference evidence="1" key="1">
    <citation type="submission" date="2020-09" db="EMBL/GenBank/DDBJ databases">
        <title>Genome-Enabled Discovery of Anthraquinone Biosynthesis in Senna tora.</title>
        <authorList>
            <person name="Kang S.-H."/>
            <person name="Pandey R.P."/>
            <person name="Lee C.-M."/>
            <person name="Sim J.-S."/>
            <person name="Jeong J.-T."/>
            <person name="Choi B.-S."/>
            <person name="Jung M."/>
            <person name="Ginzburg D."/>
            <person name="Zhao K."/>
            <person name="Won S.Y."/>
            <person name="Oh T.-J."/>
            <person name="Yu Y."/>
            <person name="Kim N.-H."/>
            <person name="Lee O.R."/>
            <person name="Lee T.-H."/>
            <person name="Bashyal P."/>
            <person name="Kim T.-S."/>
            <person name="Lee W.-H."/>
            <person name="Kawkins C."/>
            <person name="Kim C.-K."/>
            <person name="Kim J.S."/>
            <person name="Ahn B.O."/>
            <person name="Rhee S.Y."/>
            <person name="Sohng J.K."/>
        </authorList>
    </citation>
    <scope>NUCLEOTIDE SEQUENCE</scope>
    <source>
        <tissue evidence="1">Leaf</tissue>
    </source>
</reference>
<dbReference type="AlphaFoldDB" id="A0A834W766"/>
<evidence type="ECO:0000313" key="1">
    <source>
        <dbReference type="EMBL" id="KAF7812675.1"/>
    </source>
</evidence>
<organism evidence="1 2">
    <name type="scientific">Senna tora</name>
    <dbReference type="NCBI Taxonomy" id="362788"/>
    <lineage>
        <taxon>Eukaryota</taxon>
        <taxon>Viridiplantae</taxon>
        <taxon>Streptophyta</taxon>
        <taxon>Embryophyta</taxon>
        <taxon>Tracheophyta</taxon>
        <taxon>Spermatophyta</taxon>
        <taxon>Magnoliopsida</taxon>
        <taxon>eudicotyledons</taxon>
        <taxon>Gunneridae</taxon>
        <taxon>Pentapetalae</taxon>
        <taxon>rosids</taxon>
        <taxon>fabids</taxon>
        <taxon>Fabales</taxon>
        <taxon>Fabaceae</taxon>
        <taxon>Caesalpinioideae</taxon>
        <taxon>Cassia clade</taxon>
        <taxon>Senna</taxon>
    </lineage>
</organism>